<evidence type="ECO:0000313" key="4">
    <source>
        <dbReference type="Proteomes" id="UP000286921"/>
    </source>
</evidence>
<dbReference type="InterPro" id="IPR024983">
    <property type="entry name" value="CHAT_dom"/>
</dbReference>
<feature type="region of interest" description="Disordered" evidence="1">
    <location>
        <begin position="1"/>
        <end position="24"/>
    </location>
</feature>
<evidence type="ECO:0000259" key="2">
    <source>
        <dbReference type="Pfam" id="PF12770"/>
    </source>
</evidence>
<feature type="domain" description="CHAT" evidence="2">
    <location>
        <begin position="962"/>
        <end position="1271"/>
    </location>
</feature>
<accession>A0A401KMQ1</accession>
<keyword evidence="4" id="KW-1185">Reference proteome</keyword>
<dbReference type="Proteomes" id="UP000286921">
    <property type="component" value="Unassembled WGS sequence"/>
</dbReference>
<organism evidence="3 4">
    <name type="scientific">Aspergillus awamori</name>
    <name type="common">Black koji mold</name>
    <dbReference type="NCBI Taxonomy" id="105351"/>
    <lineage>
        <taxon>Eukaryota</taxon>
        <taxon>Fungi</taxon>
        <taxon>Dikarya</taxon>
        <taxon>Ascomycota</taxon>
        <taxon>Pezizomycotina</taxon>
        <taxon>Eurotiomycetes</taxon>
        <taxon>Eurotiomycetidae</taxon>
        <taxon>Eurotiales</taxon>
        <taxon>Aspergillaceae</taxon>
        <taxon>Aspergillus</taxon>
    </lineage>
</organism>
<dbReference type="EMBL" id="BDHI01000007">
    <property type="protein sequence ID" value="GCB20547.1"/>
    <property type="molecule type" value="Genomic_DNA"/>
</dbReference>
<reference evidence="3 4" key="1">
    <citation type="submission" date="2016-09" db="EMBL/GenBank/DDBJ databases">
        <title>Aspergillus awamori IFM 58123T.</title>
        <authorList>
            <person name="Kusuya Y."/>
            <person name="Shimizu M."/>
            <person name="Takahashi H."/>
            <person name="Yaguchi T."/>
        </authorList>
    </citation>
    <scope>NUCLEOTIDE SEQUENCE [LARGE SCALE GENOMIC DNA]</scope>
    <source>
        <strain evidence="3 4">IFM 58123</strain>
    </source>
</reference>
<comment type="caution">
    <text evidence="3">The sequence shown here is derived from an EMBL/GenBank/DDBJ whole genome shotgun (WGS) entry which is preliminary data.</text>
</comment>
<feature type="compositionally biased region" description="Polar residues" evidence="1">
    <location>
        <begin position="1"/>
        <end position="20"/>
    </location>
</feature>
<protein>
    <recommendedName>
        <fullName evidence="2">CHAT domain-containing protein</fullName>
    </recommendedName>
</protein>
<sequence>MASPANPRNFSPHGSRSQMMQVPPPNYPISSSPWTAMYLVSPPLPRGVTAVQFNITSHDQGWCSNPSDGIWSWFDVSILGNLGEDESPAFSDLTDPSYLKSRPGDFGQVLQDRGLYFKDIPRENQATLGITKPVTKNKIHRSWRQQVITWRLEDGGEEADFLSLLEEGDRLVIWARAQFAGWVNFVKDVRIMVSVDETTQAVQNPVQPALSLTASASDSGTFHKETTIPRHVHGAKGRPSHKEGDNRGSIPQAFNDIFGALQSSFLDVGRTQYLDRLNQELSHFEGLLDDLPVDHVTRPNVLDMAGLLLKFRRNLTGSIADLGRSIAYLQLAVLLRPDEPTFRQHYVMALGDRANRASHGSDLNVASDELKSALASPHWSETQRMDLADIVIRAYLMRYENTQDISDLETACDIILQRDGFSQIDPYTEAQYLDAQHLLWSMRHGDLGGNPKSVGSDIKQEELLQREHLDMIISTTEKALLTIPQNDQRHANLLELLSIRYYRLFCHTSELKDLDSAISRAEKALSLSQSKAPFYTLTPRLHLTIFLMDRWYRKHDIADVYEAASHNWAAIGAAPPYDVLRTILFVNACKILNAQYSVTKDIEYLEFGITRLESLRNDSLERLSGAFKLDYFYELGRLYETKFGVTGTLQDMEQTIDLFGRAVASIPKGNPPKAEMTLKLGMLWLRKYHLTKNIEDVRTGYTQLAESTFASDASPLTRVLSASQMIDILTHNGDWATACVFAEWFLPSLVHASGREVERDDQIYINRQVRGLGSRICAALCRLDFPVEAVLKLEFARGRIMGHLIDAQSDISSLQAVEPKLAEEYESLRQRAFDKSLSSAFQDTPQSQSRHDYFRELAQCEGRIRQITGFEGFLQPLDWTDLPGIVQAGPIVIVNSTCVSTDAILITHLGARALNLPDMTPKAPPEYRQLFSRHGHTRAGDGFHLDVRDIEPELSPEDLTHELLTWLWYTCVKLCLDALASDGVLASGDKLSRIWWIGAGAASALPFHAAGDYSNGIPSNGESCLDRVISSYTPTIKALCNARQRASEALPRTRDTSSLLVVTMPETPEHGALYGVRQEVKGIIHSAGHALQIKEMQGPSAADVLSHLQNNTTEMVHFACHGYSDPVNPLDSHLVLQKPQQQEGVPSSTVLVPDQLKLSALLDTKAISRSWIAYLSACSTAEGKDQSLRDEALNIANGFLVAGFSHVIGSLWAADDEVCVDMAASFYKAFISRRAAADSEDLNRAVAEAVRDATLETRRKYANNPAAWALIYEKVMNVIARCASFQYERDMAS</sequence>
<evidence type="ECO:0000256" key="1">
    <source>
        <dbReference type="SAM" id="MobiDB-lite"/>
    </source>
</evidence>
<proteinExistence type="predicted"/>
<gene>
    <name evidence="3" type="ORF">AAWM_03432</name>
</gene>
<dbReference type="Pfam" id="PF12770">
    <property type="entry name" value="CHAT"/>
    <property type="match status" value="1"/>
</dbReference>
<evidence type="ECO:0000313" key="3">
    <source>
        <dbReference type="EMBL" id="GCB20547.1"/>
    </source>
</evidence>
<name>A0A401KMQ1_ASPAW</name>
<dbReference type="STRING" id="105351.A0A401KMQ1"/>